<organism evidence="4 5">
    <name type="scientific">Aspergillus pseudoustus</name>
    <dbReference type="NCBI Taxonomy" id="1810923"/>
    <lineage>
        <taxon>Eukaryota</taxon>
        <taxon>Fungi</taxon>
        <taxon>Dikarya</taxon>
        <taxon>Ascomycota</taxon>
        <taxon>Pezizomycotina</taxon>
        <taxon>Eurotiomycetes</taxon>
        <taxon>Eurotiomycetidae</taxon>
        <taxon>Eurotiales</taxon>
        <taxon>Aspergillaceae</taxon>
        <taxon>Aspergillus</taxon>
        <taxon>Aspergillus subgen. Nidulantes</taxon>
    </lineage>
</organism>
<reference evidence="4 5" key="1">
    <citation type="submission" date="2024-07" db="EMBL/GenBank/DDBJ databases">
        <title>Section-level genome sequencing and comparative genomics of Aspergillus sections Usti and Cavernicolus.</title>
        <authorList>
            <consortium name="Lawrence Berkeley National Laboratory"/>
            <person name="Nybo J.L."/>
            <person name="Vesth T.C."/>
            <person name="Theobald S."/>
            <person name="Frisvad J.C."/>
            <person name="Larsen T.O."/>
            <person name="Kjaerboelling I."/>
            <person name="Rothschild-Mancinelli K."/>
            <person name="Lyhne E.K."/>
            <person name="Kogle M.E."/>
            <person name="Barry K."/>
            <person name="Clum A."/>
            <person name="Na H."/>
            <person name="Ledsgaard L."/>
            <person name="Lin J."/>
            <person name="Lipzen A."/>
            <person name="Kuo A."/>
            <person name="Riley R."/>
            <person name="Mondo S."/>
            <person name="Labutti K."/>
            <person name="Haridas S."/>
            <person name="Pangalinan J."/>
            <person name="Salamov A.A."/>
            <person name="Simmons B.A."/>
            <person name="Magnuson J.K."/>
            <person name="Chen J."/>
            <person name="Drula E."/>
            <person name="Henrissat B."/>
            <person name="Wiebenga A."/>
            <person name="Lubbers R.J."/>
            <person name="Gomes A.C."/>
            <person name="Makela M.R."/>
            <person name="Stajich J."/>
            <person name="Grigoriev I.V."/>
            <person name="Mortensen U.H."/>
            <person name="De Vries R.P."/>
            <person name="Baker S.E."/>
            <person name="Andersen M.R."/>
        </authorList>
    </citation>
    <scope>NUCLEOTIDE SEQUENCE [LARGE SCALE GENOMIC DNA]</scope>
    <source>
        <strain evidence="4 5">CBS 123904</strain>
    </source>
</reference>
<protein>
    <submittedName>
        <fullName evidence="4">NAD(P)-binding protein</fullName>
    </submittedName>
</protein>
<dbReference type="PANTHER" id="PTHR43580">
    <property type="entry name" value="OXIDOREDUCTASE GLYR1-RELATED"/>
    <property type="match status" value="1"/>
</dbReference>
<gene>
    <name evidence="4" type="ORF">BJY01DRAFT_261863</name>
</gene>
<feature type="domain" description="NADPH-dependent reductive aminase-like C-terminal" evidence="3">
    <location>
        <begin position="162"/>
        <end position="291"/>
    </location>
</feature>
<dbReference type="InterPro" id="IPR013328">
    <property type="entry name" value="6PGD_dom2"/>
</dbReference>
<dbReference type="PIRSF" id="PIRSF000103">
    <property type="entry name" value="HIBADH"/>
    <property type="match status" value="1"/>
</dbReference>
<proteinExistence type="predicted"/>
<dbReference type="Gene3D" id="1.10.1040.10">
    <property type="entry name" value="N-(1-d-carboxylethyl)-l-norvaline Dehydrogenase, domain 2"/>
    <property type="match status" value="1"/>
</dbReference>
<evidence type="ECO:0000313" key="4">
    <source>
        <dbReference type="EMBL" id="KAL2827653.1"/>
    </source>
</evidence>
<dbReference type="PANTHER" id="PTHR43580:SF2">
    <property type="entry name" value="CYTOKINE-LIKE NUCLEAR FACTOR N-PAC"/>
    <property type="match status" value="1"/>
</dbReference>
<dbReference type="InterPro" id="IPR006115">
    <property type="entry name" value="6PGDH_NADP-bd"/>
</dbReference>
<comment type="caution">
    <text evidence="4">The sequence shown here is derived from an EMBL/GenBank/DDBJ whole genome shotgun (WGS) entry which is preliminary data.</text>
</comment>
<dbReference type="InterPro" id="IPR051265">
    <property type="entry name" value="HIBADH-related_NP60_sf"/>
</dbReference>
<evidence type="ECO:0000259" key="3">
    <source>
        <dbReference type="Pfam" id="PF21761"/>
    </source>
</evidence>
<dbReference type="Pfam" id="PF21761">
    <property type="entry name" value="RedAm-like_C"/>
    <property type="match status" value="1"/>
</dbReference>
<evidence type="ECO:0000256" key="1">
    <source>
        <dbReference type="ARBA" id="ARBA00023002"/>
    </source>
</evidence>
<dbReference type="InterPro" id="IPR015815">
    <property type="entry name" value="HIBADH-related"/>
</dbReference>
<dbReference type="Pfam" id="PF03446">
    <property type="entry name" value="NAD_binding_2"/>
    <property type="match status" value="1"/>
</dbReference>
<dbReference type="InterPro" id="IPR036291">
    <property type="entry name" value="NAD(P)-bd_dom_sf"/>
</dbReference>
<dbReference type="Proteomes" id="UP001610446">
    <property type="component" value="Unassembled WGS sequence"/>
</dbReference>
<accession>A0ABR4ILK2</accession>
<name>A0ABR4ILK2_9EURO</name>
<feature type="domain" description="6-phosphogluconate dehydrogenase NADP-binding" evidence="2">
    <location>
        <begin position="4"/>
        <end position="154"/>
    </location>
</feature>
<sequence>MSTITLFGLGAMGKALALKYIETGYTTMVWNRSPSKAQPLLEKGALLASTVAEALEAFDLIILCLLDAASVRETVSTATPSLRGKTLVNLTNGTPAQARELSTWSTAHGAAYIHGGIMAVPDMIGSPHAVLLYSSSGGADTFTRIEPHLAHLGTAKFLSADDAGAASLHDLAMLAGMYGLFSGFLHAVSLVKSQSQAGGLTASNFLQELLAPWLSAMTGYLGALAAQIDAGDYATQGSSLGMQVGGMGNIVAASEEAGVSAEFIRPILEGMRRAVEGGYADADVSAVIEFTKLEKGE</sequence>
<dbReference type="EMBL" id="JBFXLU010000392">
    <property type="protein sequence ID" value="KAL2827653.1"/>
    <property type="molecule type" value="Genomic_DNA"/>
</dbReference>
<keyword evidence="5" id="KW-1185">Reference proteome</keyword>
<dbReference type="InterPro" id="IPR048666">
    <property type="entry name" value="RedAm-like_C"/>
</dbReference>
<dbReference type="Gene3D" id="3.40.50.720">
    <property type="entry name" value="NAD(P)-binding Rossmann-like Domain"/>
    <property type="match status" value="1"/>
</dbReference>
<keyword evidence="1" id="KW-0560">Oxidoreductase</keyword>
<evidence type="ECO:0000313" key="5">
    <source>
        <dbReference type="Proteomes" id="UP001610446"/>
    </source>
</evidence>
<dbReference type="SUPFAM" id="SSF51735">
    <property type="entry name" value="NAD(P)-binding Rossmann-fold domains"/>
    <property type="match status" value="1"/>
</dbReference>
<evidence type="ECO:0000259" key="2">
    <source>
        <dbReference type="Pfam" id="PF03446"/>
    </source>
</evidence>